<proteinExistence type="predicted"/>
<comment type="caution">
    <text evidence="1">The sequence shown here is derived from an EMBL/GenBank/DDBJ whole genome shotgun (WGS) entry which is preliminary data.</text>
</comment>
<organism evidence="1 2">
    <name type="scientific">Clavelina lepadiformis</name>
    <name type="common">Light-bulb sea squirt</name>
    <name type="synonym">Ascidia lepadiformis</name>
    <dbReference type="NCBI Taxonomy" id="159417"/>
    <lineage>
        <taxon>Eukaryota</taxon>
        <taxon>Metazoa</taxon>
        <taxon>Chordata</taxon>
        <taxon>Tunicata</taxon>
        <taxon>Ascidiacea</taxon>
        <taxon>Aplousobranchia</taxon>
        <taxon>Clavelinidae</taxon>
        <taxon>Clavelina</taxon>
    </lineage>
</organism>
<name>A0ABP0GZ86_CLALP</name>
<sequence length="71" mass="7878">MQKKLSNRQQQIMLLNCAGFGNLEVEEIVVVLSTFTLADDVEKAETSIVLVDGLCSDQIVCNDCDKESQEK</sequence>
<protein>
    <submittedName>
        <fullName evidence="1">Uncharacterized protein</fullName>
    </submittedName>
</protein>
<reference evidence="1 2" key="1">
    <citation type="submission" date="2024-02" db="EMBL/GenBank/DDBJ databases">
        <authorList>
            <person name="Daric V."/>
            <person name="Darras S."/>
        </authorList>
    </citation>
    <scope>NUCLEOTIDE SEQUENCE [LARGE SCALE GENOMIC DNA]</scope>
</reference>
<dbReference type="EMBL" id="CAWYQH010000152">
    <property type="protein sequence ID" value="CAK8696094.1"/>
    <property type="molecule type" value="Genomic_DNA"/>
</dbReference>
<keyword evidence="2" id="KW-1185">Reference proteome</keyword>
<dbReference type="Proteomes" id="UP001642483">
    <property type="component" value="Unassembled WGS sequence"/>
</dbReference>
<accession>A0ABP0GZ86</accession>
<evidence type="ECO:0000313" key="1">
    <source>
        <dbReference type="EMBL" id="CAK8696094.1"/>
    </source>
</evidence>
<evidence type="ECO:0000313" key="2">
    <source>
        <dbReference type="Proteomes" id="UP001642483"/>
    </source>
</evidence>
<gene>
    <name evidence="1" type="ORF">CVLEPA_LOCUS29283</name>
</gene>